<evidence type="ECO:0000256" key="2">
    <source>
        <dbReference type="ARBA" id="ARBA00022555"/>
    </source>
</evidence>
<dbReference type="GO" id="GO:0006419">
    <property type="term" value="P:alanyl-tRNA aminoacylation"/>
    <property type="evidence" value="ECO:0007669"/>
    <property type="project" value="UniProtKB-UniRule"/>
</dbReference>
<evidence type="ECO:0000256" key="3">
    <source>
        <dbReference type="ARBA" id="ARBA00022598"/>
    </source>
</evidence>
<evidence type="ECO:0000256" key="9">
    <source>
        <dbReference type="HAMAP-Rule" id="MF_00036"/>
    </source>
</evidence>
<dbReference type="Proteomes" id="UP000285655">
    <property type="component" value="Unassembled WGS sequence"/>
</dbReference>
<keyword evidence="9" id="KW-0963">Cytoplasm</keyword>
<evidence type="ECO:0000256" key="7">
    <source>
        <dbReference type="ARBA" id="ARBA00022917"/>
    </source>
</evidence>
<dbReference type="GO" id="GO:0000049">
    <property type="term" value="F:tRNA binding"/>
    <property type="evidence" value="ECO:0007669"/>
    <property type="project" value="UniProtKB-KW"/>
</dbReference>
<feature type="binding site" evidence="9">
    <location>
        <position position="614"/>
    </location>
    <ligand>
        <name>Zn(2+)</name>
        <dbReference type="ChEBI" id="CHEBI:29105"/>
    </ligand>
</feature>
<comment type="function">
    <text evidence="9">Catalyzes the attachment of alanine to tRNA(Ala) in a two-step reaction: alanine is first activated by ATP to form Ala-AMP and then transferred to the acceptor end of tRNA(Ala). Also edits incorrectly charged Ser-tRNA(Ala) and Gly-tRNA(Ala) via its editing domain.</text>
</comment>
<gene>
    <name evidence="9" type="primary">alaS</name>
    <name evidence="11" type="ORF">C4544_01145</name>
</gene>
<dbReference type="EC" id="6.1.1.7" evidence="9"/>
<dbReference type="InterPro" id="IPR050058">
    <property type="entry name" value="Ala-tRNA_ligase"/>
</dbReference>
<dbReference type="InterPro" id="IPR002318">
    <property type="entry name" value="Ala-tRNA-lgiase_IIc"/>
</dbReference>
<dbReference type="PRINTS" id="PR00980">
    <property type="entry name" value="TRNASYNTHALA"/>
</dbReference>
<keyword evidence="9" id="KW-0479">Metal-binding</keyword>
<dbReference type="GO" id="GO:0005524">
    <property type="term" value="F:ATP binding"/>
    <property type="evidence" value="ECO:0007669"/>
    <property type="project" value="UniProtKB-UniRule"/>
</dbReference>
<dbReference type="GO" id="GO:0002161">
    <property type="term" value="F:aminoacyl-tRNA deacylase activity"/>
    <property type="evidence" value="ECO:0007669"/>
    <property type="project" value="TreeGrafter"/>
</dbReference>
<dbReference type="FunFam" id="3.30.980.10:FF:000004">
    <property type="entry name" value="Alanine--tRNA ligase, cytoplasmic"/>
    <property type="match status" value="1"/>
</dbReference>
<feature type="binding site" evidence="9">
    <location>
        <position position="501"/>
    </location>
    <ligand>
        <name>Zn(2+)</name>
        <dbReference type="ChEBI" id="CHEBI:29105"/>
    </ligand>
</feature>
<evidence type="ECO:0000259" key="10">
    <source>
        <dbReference type="PROSITE" id="PS50860"/>
    </source>
</evidence>
<comment type="cofactor">
    <cofactor evidence="9">
        <name>Zn(2+)</name>
        <dbReference type="ChEBI" id="CHEBI:29105"/>
    </cofactor>
    <text evidence="9">Binds 1 zinc ion per subunit.</text>
</comment>
<dbReference type="Pfam" id="PF01411">
    <property type="entry name" value="tRNA-synt_2c"/>
    <property type="match status" value="1"/>
</dbReference>
<keyword evidence="3 9" id="KW-0436">Ligase</keyword>
<accession>A0A419DG89</accession>
<reference evidence="11 12" key="1">
    <citation type="journal article" date="2017" name="ISME J.">
        <title>Energy and carbon metabolisms in a deep terrestrial subsurface fluid microbial community.</title>
        <authorList>
            <person name="Momper L."/>
            <person name="Jungbluth S.P."/>
            <person name="Lee M.D."/>
            <person name="Amend J.P."/>
        </authorList>
    </citation>
    <scope>NUCLEOTIDE SEQUENCE [LARGE SCALE GENOMIC DNA]</scope>
    <source>
        <strain evidence="11">SURF_29</strain>
    </source>
</reference>
<comment type="similarity">
    <text evidence="1 9">Belongs to the class-II aminoacyl-tRNA synthetase family.</text>
</comment>
<dbReference type="InterPro" id="IPR018163">
    <property type="entry name" value="Thr/Ala-tRNA-synth_IIc_edit"/>
</dbReference>
<dbReference type="Pfam" id="PF07973">
    <property type="entry name" value="tRNA_SAD"/>
    <property type="match status" value="1"/>
</dbReference>
<dbReference type="PROSITE" id="PS50860">
    <property type="entry name" value="AA_TRNA_LIGASE_II_ALA"/>
    <property type="match status" value="1"/>
</dbReference>
<dbReference type="Gene3D" id="3.30.54.20">
    <property type="match status" value="1"/>
</dbReference>
<dbReference type="SUPFAM" id="SSF55186">
    <property type="entry name" value="ThrRS/AlaRS common domain"/>
    <property type="match status" value="1"/>
</dbReference>
<dbReference type="PANTHER" id="PTHR11777:SF9">
    <property type="entry name" value="ALANINE--TRNA LIGASE, CYTOPLASMIC"/>
    <property type="match status" value="1"/>
</dbReference>
<keyword evidence="8 9" id="KW-0030">Aminoacyl-tRNA synthetase</keyword>
<keyword evidence="5 9" id="KW-0067">ATP-binding</keyword>
<proteinExistence type="inferred from homology"/>
<dbReference type="CDD" id="cd00673">
    <property type="entry name" value="AlaRS_core"/>
    <property type="match status" value="1"/>
</dbReference>
<dbReference type="InterPro" id="IPR012947">
    <property type="entry name" value="tRNA_SAD"/>
</dbReference>
<feature type="binding site" evidence="9">
    <location>
        <position position="505"/>
    </location>
    <ligand>
        <name>Zn(2+)</name>
        <dbReference type="ChEBI" id="CHEBI:29105"/>
    </ligand>
</feature>
<keyword evidence="4 9" id="KW-0547">Nucleotide-binding</keyword>
<dbReference type="HAMAP" id="MF_00036_B">
    <property type="entry name" value="Ala_tRNA_synth_B"/>
    <property type="match status" value="1"/>
</dbReference>
<feature type="binding site" evidence="9">
    <location>
        <position position="610"/>
    </location>
    <ligand>
        <name>Zn(2+)</name>
        <dbReference type="ChEBI" id="CHEBI:29105"/>
    </ligand>
</feature>
<keyword evidence="9" id="KW-0862">Zinc</keyword>
<dbReference type="InterPro" id="IPR018164">
    <property type="entry name" value="Ala-tRNA-synth_IIc_N"/>
</dbReference>
<dbReference type="InterPro" id="IPR018165">
    <property type="entry name" value="Ala-tRNA-synth_IIc_core"/>
</dbReference>
<dbReference type="SMART" id="SM00863">
    <property type="entry name" value="tRNA_SAD"/>
    <property type="match status" value="1"/>
</dbReference>
<evidence type="ECO:0000256" key="5">
    <source>
        <dbReference type="ARBA" id="ARBA00022840"/>
    </source>
</evidence>
<evidence type="ECO:0000256" key="8">
    <source>
        <dbReference type="ARBA" id="ARBA00023146"/>
    </source>
</evidence>
<dbReference type="PANTHER" id="PTHR11777">
    <property type="entry name" value="ALANYL-TRNA SYNTHETASE"/>
    <property type="match status" value="1"/>
</dbReference>
<dbReference type="InterPro" id="IPR023033">
    <property type="entry name" value="Ala_tRNA_ligase_euk/bac"/>
</dbReference>
<comment type="catalytic activity">
    <reaction evidence="9">
        <text>tRNA(Ala) + L-alanine + ATP = L-alanyl-tRNA(Ala) + AMP + diphosphate</text>
        <dbReference type="Rhea" id="RHEA:12540"/>
        <dbReference type="Rhea" id="RHEA-COMP:9657"/>
        <dbReference type="Rhea" id="RHEA-COMP:9923"/>
        <dbReference type="ChEBI" id="CHEBI:30616"/>
        <dbReference type="ChEBI" id="CHEBI:33019"/>
        <dbReference type="ChEBI" id="CHEBI:57972"/>
        <dbReference type="ChEBI" id="CHEBI:78442"/>
        <dbReference type="ChEBI" id="CHEBI:78497"/>
        <dbReference type="ChEBI" id="CHEBI:456215"/>
        <dbReference type="EC" id="6.1.1.7"/>
    </reaction>
</comment>
<comment type="caution">
    <text evidence="11">The sequence shown here is derived from an EMBL/GenBank/DDBJ whole genome shotgun (WGS) entry which is preliminary data.</text>
</comment>
<keyword evidence="7 9" id="KW-0648">Protein biosynthesis</keyword>
<evidence type="ECO:0000256" key="4">
    <source>
        <dbReference type="ARBA" id="ARBA00022741"/>
    </source>
</evidence>
<dbReference type="GO" id="GO:0005829">
    <property type="term" value="C:cytosol"/>
    <property type="evidence" value="ECO:0007669"/>
    <property type="project" value="TreeGrafter"/>
</dbReference>
<name>A0A419DG89_9BACT</name>
<protein>
    <recommendedName>
        <fullName evidence="9">Alanine--tRNA ligase</fullName>
        <ecNumber evidence="9">6.1.1.7</ecNumber>
    </recommendedName>
    <alternativeName>
        <fullName evidence="9">Alanyl-tRNA synthetase</fullName>
        <shortName evidence="9">AlaRS</shortName>
    </alternativeName>
</protein>
<sequence length="644" mass="72778">MTSHELREKFLKFFEEKGHKVIPSASLIPENDPTVLFTTAGMHPLVPYLMGEKHPLGKRLTNVQKCIRTGDIDEVGDIQHMTFFEMLGYWSLGDYFKKESIHYTYDFYTKVLGIDQSKISVTVFEGDADAPFDQESYDTWIEVGIPDERIYKYSKKENWWGPVTDTGPCGPCTEMFVDTGTDACGENCGPACDCDKFVEIGNNVFMEYFKNHEGKFEKLEQHNVDVGLGFERLVMIVNGLNTAFETDLFTGIIGKIKELSKLSDESFADGMVDTPGVKDFKTPGVRPSARRESYENSVRIIADHLRAATMAIADEVEPSNLDRGYVVRRLIRRAVRHGRLIGIEGKFTAEIAKEVVKSLGDVYPELKDNEEFIYSELDKEEERFGKTLEKGLSYLRKELKKVSAFNEDKEILSGDRAYSFGDLGGIAFNMFQTYGFPLEMTQEVINDIFNVEERGLTVDLVLLKRQFQKEFKKHQELSRKGAEKKFKGGLGEISGKTIQYHTATHLLHEALRQVLGNHVYQKGSNITEDRLRFDFAHPDKMTDEEKKKVENIVNEQIEAGLPVVETITTVEEAKGEGATGLFEAKYGEQVKVYSIGGPLDDPNAFSKEICGGPHVKNTGELGHFKIKKEESSSKGVRRIKAVLE</sequence>
<keyword evidence="2 9" id="KW-0820">tRNA-binding</keyword>
<comment type="domain">
    <text evidence="9">Consists of three domains; the N-terminal catalytic domain, the editing domain and the C-terminal C-Ala domain. The editing domain removes incorrectly charged amino acids, while the C-Ala domain, along with tRNA(Ala), serves as a bridge to cooperatively bring together the editing and aminoacylation centers thus stimulating deacylation of misacylated tRNAs.</text>
</comment>
<dbReference type="SUPFAM" id="SSF55681">
    <property type="entry name" value="Class II aaRS and biotin synthetases"/>
    <property type="match status" value="1"/>
</dbReference>
<dbReference type="Gene3D" id="3.30.980.10">
    <property type="entry name" value="Threonyl-trna Synthetase, Chain A, domain 2"/>
    <property type="match status" value="1"/>
</dbReference>
<dbReference type="GO" id="GO:0008270">
    <property type="term" value="F:zinc ion binding"/>
    <property type="evidence" value="ECO:0007669"/>
    <property type="project" value="UniProtKB-UniRule"/>
</dbReference>
<dbReference type="Gene3D" id="3.30.930.10">
    <property type="entry name" value="Bira Bifunctional Protein, Domain 2"/>
    <property type="match status" value="1"/>
</dbReference>
<dbReference type="SUPFAM" id="SSF101353">
    <property type="entry name" value="Putative anticodon-binding domain of alanyl-tRNA synthetase (AlaRS)"/>
    <property type="match status" value="1"/>
</dbReference>
<comment type="subcellular location">
    <subcellularLocation>
        <location evidence="9">Cytoplasm</location>
    </subcellularLocation>
</comment>
<keyword evidence="6 9" id="KW-0694">RNA-binding</keyword>
<evidence type="ECO:0000313" key="11">
    <source>
        <dbReference type="EMBL" id="RJO62088.1"/>
    </source>
</evidence>
<dbReference type="InterPro" id="IPR018162">
    <property type="entry name" value="Ala-tRNA-ligase_IIc_anticod-bd"/>
</dbReference>
<dbReference type="GO" id="GO:0004813">
    <property type="term" value="F:alanine-tRNA ligase activity"/>
    <property type="evidence" value="ECO:0007669"/>
    <property type="project" value="UniProtKB-UniRule"/>
</dbReference>
<dbReference type="EMBL" id="QZJW01000005">
    <property type="protein sequence ID" value="RJO62088.1"/>
    <property type="molecule type" value="Genomic_DNA"/>
</dbReference>
<evidence type="ECO:0000256" key="1">
    <source>
        <dbReference type="ARBA" id="ARBA00008226"/>
    </source>
</evidence>
<dbReference type="InterPro" id="IPR045864">
    <property type="entry name" value="aa-tRNA-synth_II/BPL/LPL"/>
</dbReference>
<evidence type="ECO:0000256" key="6">
    <source>
        <dbReference type="ARBA" id="ARBA00022884"/>
    </source>
</evidence>
<dbReference type="AlphaFoldDB" id="A0A419DG89"/>
<feature type="domain" description="Alanyl-transfer RNA synthetases family profile" evidence="10">
    <location>
        <begin position="1"/>
        <end position="644"/>
    </location>
</feature>
<organism evidence="11 12">
    <name type="scientific">candidate division WS5 bacterium</name>
    <dbReference type="NCBI Taxonomy" id="2093353"/>
    <lineage>
        <taxon>Bacteria</taxon>
        <taxon>candidate division WS5</taxon>
    </lineage>
</organism>
<evidence type="ECO:0000313" key="12">
    <source>
        <dbReference type="Proteomes" id="UP000285655"/>
    </source>
</evidence>